<keyword evidence="1" id="KW-0812">Transmembrane</keyword>
<feature type="transmembrane region" description="Helical" evidence="1">
    <location>
        <begin position="52"/>
        <end position="73"/>
    </location>
</feature>
<gene>
    <name evidence="2" type="primary">US5</name>
</gene>
<keyword evidence="2" id="KW-0946">Virion</keyword>
<dbReference type="EMBL" id="KU310667">
    <property type="protein sequence ID" value="AMB66393.1"/>
    <property type="molecule type" value="Genomic_DNA"/>
</dbReference>
<organismHost>
    <name type="scientific">Homo sapiens</name>
    <name type="common">Human</name>
    <dbReference type="NCBI Taxonomy" id="9606"/>
</organismHost>
<dbReference type="GO" id="GO:0019031">
    <property type="term" value="C:viral envelope"/>
    <property type="evidence" value="ECO:0007669"/>
    <property type="project" value="UniProtKB-KW"/>
</dbReference>
<sequence length="92" mass="9570">MDRYAVRTWGIVGILGCAAVVAAPTGPASDTTNTTARLPTPPPLIRSGGFAVPLIVGGLCLMILGMACLLEVLRRLGRELARCCPHVGQFAP</sequence>
<evidence type="ECO:0000313" key="2">
    <source>
        <dbReference type="EMBL" id="AMB66393.1"/>
    </source>
</evidence>
<proteinExistence type="predicted"/>
<dbReference type="InterPro" id="IPR004913">
    <property type="entry name" value="Herpes_gJ"/>
</dbReference>
<organism evidence="2">
    <name type="scientific">Human herpesvirus 2</name>
    <name type="common">HHV-2</name>
    <name type="synonym">Human herpes simplex virus 2</name>
    <dbReference type="NCBI Taxonomy" id="10310"/>
    <lineage>
        <taxon>Viruses</taxon>
        <taxon>Duplodnaviria</taxon>
        <taxon>Heunggongvirae</taxon>
        <taxon>Peploviricota</taxon>
        <taxon>Herviviricetes</taxon>
        <taxon>Herpesvirales</taxon>
        <taxon>Orthoherpesviridae</taxon>
        <taxon>Alphaherpesvirinae</taxon>
        <taxon>Simplexvirus</taxon>
        <taxon>Simplexvirus humanalpha2</taxon>
    </lineage>
</organism>
<keyword evidence="2" id="KW-0261">Viral envelope protein</keyword>
<keyword evidence="1" id="KW-1133">Transmembrane helix</keyword>
<keyword evidence="1" id="KW-0472">Membrane</keyword>
<evidence type="ECO:0000256" key="1">
    <source>
        <dbReference type="SAM" id="Phobius"/>
    </source>
</evidence>
<name>A0A120I2T1_HHV2</name>
<protein>
    <submittedName>
        <fullName evidence="2">Envelope glycoprotein J</fullName>
    </submittedName>
</protein>
<dbReference type="Pfam" id="PF03229">
    <property type="entry name" value="Alpha_GJ"/>
    <property type="match status" value="1"/>
</dbReference>
<reference evidence="2" key="1">
    <citation type="journal article" date="2016" name="JCI Insight">
        <title>HSV-2 DeltagD elicits FcgammaR-effector antibodies that protect against clinical isolates.</title>
        <authorList>
            <person name="Petro C.D."/>
            <person name="Weinrick B."/>
            <person name="Khajoueinejad N."/>
            <person name="Burn C."/>
            <person name="Sellers R."/>
            <person name="Jacobs W.R.Jr."/>
            <person name="Herold B.C."/>
        </authorList>
    </citation>
    <scope>NUCLEOTIDE SEQUENCE</scope>
    <source>
        <strain evidence="2">4674</strain>
    </source>
</reference>
<accession>A0A120I2T1</accession>